<gene>
    <name evidence="2" type="primary">ydfK</name>
    <name evidence="2" type="ORF">GCM10007096_12170</name>
</gene>
<evidence type="ECO:0000313" key="3">
    <source>
        <dbReference type="Proteomes" id="UP000656813"/>
    </source>
</evidence>
<dbReference type="InterPro" id="IPR007563">
    <property type="entry name" value="DUF554"/>
</dbReference>
<dbReference type="PANTHER" id="PTHR36111">
    <property type="entry name" value="INNER MEMBRANE PROTEIN-RELATED"/>
    <property type="match status" value="1"/>
</dbReference>
<dbReference type="Proteomes" id="UP000656813">
    <property type="component" value="Unassembled WGS sequence"/>
</dbReference>
<evidence type="ECO:0000256" key="1">
    <source>
        <dbReference type="SAM" id="Phobius"/>
    </source>
</evidence>
<feature type="transmembrane region" description="Helical" evidence="1">
    <location>
        <begin position="206"/>
        <end position="225"/>
    </location>
</feature>
<reference evidence="2" key="1">
    <citation type="journal article" date="2014" name="Int. J. Syst. Evol. Microbiol.">
        <title>Complete genome sequence of Corynebacterium casei LMG S-19264T (=DSM 44701T), isolated from a smear-ripened cheese.</title>
        <authorList>
            <consortium name="US DOE Joint Genome Institute (JGI-PGF)"/>
            <person name="Walter F."/>
            <person name="Albersmeier A."/>
            <person name="Kalinowski J."/>
            <person name="Ruckert C."/>
        </authorList>
    </citation>
    <scope>NUCLEOTIDE SEQUENCE</scope>
    <source>
        <strain evidence="2">CGMCC 1.12777</strain>
    </source>
</reference>
<dbReference type="PANTHER" id="PTHR36111:SF2">
    <property type="entry name" value="INNER MEMBRANE PROTEIN"/>
    <property type="match status" value="1"/>
</dbReference>
<sequence length="226" mass="24126">MIGTVFNCLTILVGSTIGSIFKKGLKKNYQDILMQAMGLAAAALGISSVVQYLPSSHYPVLFIISLAVGGVAGEWINLEKRFQQLVGRFSKSHLAEGLSTAILLFCVGTLSILGPIESALKGNETYLFTNAILDGVTSMVLASSFGIGIAASALVLFLWQGFFYITADTMANVMTEDLLTELSIIGGILILSTGLSILGIKKFKTLNLLPSLLIPVIVFAFKALLW</sequence>
<feature type="transmembrane region" description="Helical" evidence="1">
    <location>
        <begin position="32"/>
        <end position="52"/>
    </location>
</feature>
<keyword evidence="1" id="KW-0472">Membrane</keyword>
<dbReference type="Pfam" id="PF04474">
    <property type="entry name" value="DUF554"/>
    <property type="match status" value="1"/>
</dbReference>
<evidence type="ECO:0000313" key="2">
    <source>
        <dbReference type="EMBL" id="GGH78558.1"/>
    </source>
</evidence>
<feature type="transmembrane region" description="Helical" evidence="1">
    <location>
        <begin position="136"/>
        <end position="166"/>
    </location>
</feature>
<dbReference type="AlphaFoldDB" id="A0A8J2ZV75"/>
<dbReference type="EMBL" id="BMFV01000006">
    <property type="protein sequence ID" value="GGH78558.1"/>
    <property type="molecule type" value="Genomic_DNA"/>
</dbReference>
<reference evidence="2" key="2">
    <citation type="submission" date="2020-09" db="EMBL/GenBank/DDBJ databases">
        <authorList>
            <person name="Sun Q."/>
            <person name="Zhou Y."/>
        </authorList>
    </citation>
    <scope>NUCLEOTIDE SEQUENCE</scope>
    <source>
        <strain evidence="2">CGMCC 1.12777</strain>
    </source>
</reference>
<feature type="transmembrane region" description="Helical" evidence="1">
    <location>
        <begin position="178"/>
        <end position="200"/>
    </location>
</feature>
<keyword evidence="1" id="KW-1133">Transmembrane helix</keyword>
<accession>A0A8J2ZV75</accession>
<feature type="transmembrane region" description="Helical" evidence="1">
    <location>
        <begin position="58"/>
        <end position="76"/>
    </location>
</feature>
<protein>
    <submittedName>
        <fullName evidence="2">Putative membrane protein YdfK</fullName>
    </submittedName>
</protein>
<comment type="caution">
    <text evidence="2">The sequence shown here is derived from an EMBL/GenBank/DDBJ whole genome shotgun (WGS) entry which is preliminary data.</text>
</comment>
<keyword evidence="3" id="KW-1185">Reference proteome</keyword>
<dbReference type="RefSeq" id="WP_188496523.1">
    <property type="nucleotide sequence ID" value="NZ_BMFV01000006.1"/>
</dbReference>
<keyword evidence="1" id="KW-0812">Transmembrane</keyword>
<organism evidence="2 3">
    <name type="scientific">Pullulanibacillus pueri</name>
    <dbReference type="NCBI Taxonomy" id="1437324"/>
    <lineage>
        <taxon>Bacteria</taxon>
        <taxon>Bacillati</taxon>
        <taxon>Bacillota</taxon>
        <taxon>Bacilli</taxon>
        <taxon>Bacillales</taxon>
        <taxon>Sporolactobacillaceae</taxon>
        <taxon>Pullulanibacillus</taxon>
    </lineage>
</organism>
<feature type="transmembrane region" description="Helical" evidence="1">
    <location>
        <begin position="97"/>
        <end position="116"/>
    </location>
</feature>
<proteinExistence type="predicted"/>
<name>A0A8J2ZV75_9BACL</name>